<dbReference type="SUPFAM" id="SSF52833">
    <property type="entry name" value="Thioredoxin-like"/>
    <property type="match status" value="1"/>
</dbReference>
<comment type="similarity">
    <text evidence="1 2">Belongs to the ArsC family.</text>
</comment>
<evidence type="ECO:0000313" key="5">
    <source>
        <dbReference type="Proteomes" id="UP000198418"/>
    </source>
</evidence>
<sequence length="143" mass="15449">MTEIVFYEKPGCATNRKQKALLAEAGHKVVARDLLAESWTADRLRSFFGDTAVDTWFNPNAPQVKSGAINPRAFDADLALETMTAAPLLIRRPLIEADGHKCSGFDRPLVQALLGPDKEPSATVACSRPDGTPCPTPEKVSAE</sequence>
<dbReference type="NCBIfam" id="TIGR01616">
    <property type="entry name" value="nitro_assoc"/>
    <property type="match status" value="1"/>
</dbReference>
<evidence type="ECO:0000256" key="2">
    <source>
        <dbReference type="PROSITE-ProRule" id="PRU01282"/>
    </source>
</evidence>
<dbReference type="Pfam" id="PF03960">
    <property type="entry name" value="ArsC"/>
    <property type="match status" value="1"/>
</dbReference>
<gene>
    <name evidence="4" type="ORF">SAMN06265338_1069</name>
</gene>
<evidence type="ECO:0000313" key="4">
    <source>
        <dbReference type="EMBL" id="SNB74207.1"/>
    </source>
</evidence>
<protein>
    <recommendedName>
        <fullName evidence="6">Nitrogenase-associated protein</fullName>
    </recommendedName>
</protein>
<accession>A0A212RNU3</accession>
<reference evidence="5" key="1">
    <citation type="submission" date="2017-06" db="EMBL/GenBank/DDBJ databases">
        <authorList>
            <person name="Varghese N."/>
            <person name="Submissions S."/>
        </authorList>
    </citation>
    <scope>NUCLEOTIDE SEQUENCE [LARGE SCALE GENOMIC DNA]</scope>
    <source>
        <strain evidence="5">DSM 137</strain>
    </source>
</reference>
<dbReference type="Gene3D" id="3.40.30.10">
    <property type="entry name" value="Glutaredoxin"/>
    <property type="match status" value="1"/>
</dbReference>
<dbReference type="InterPro" id="IPR036249">
    <property type="entry name" value="Thioredoxin-like_sf"/>
</dbReference>
<dbReference type="RefSeq" id="WP_088521035.1">
    <property type="nucleotide sequence ID" value="NZ_FYDG01000006.1"/>
</dbReference>
<keyword evidence="5" id="KW-1185">Reference proteome</keyword>
<evidence type="ECO:0000256" key="3">
    <source>
        <dbReference type="SAM" id="MobiDB-lite"/>
    </source>
</evidence>
<dbReference type="EMBL" id="FYDG01000006">
    <property type="protein sequence ID" value="SNB74207.1"/>
    <property type="molecule type" value="Genomic_DNA"/>
</dbReference>
<dbReference type="InterPro" id="IPR006503">
    <property type="entry name" value="Nase-assoc"/>
</dbReference>
<name>A0A212RNU3_RHOAC</name>
<dbReference type="PROSITE" id="PS51353">
    <property type="entry name" value="ARSC"/>
    <property type="match status" value="1"/>
</dbReference>
<dbReference type="PANTHER" id="PTHR30041:SF8">
    <property type="entry name" value="PROTEIN YFFB"/>
    <property type="match status" value="1"/>
</dbReference>
<dbReference type="Proteomes" id="UP000198418">
    <property type="component" value="Unassembled WGS sequence"/>
</dbReference>
<evidence type="ECO:0000256" key="1">
    <source>
        <dbReference type="ARBA" id="ARBA00007198"/>
    </source>
</evidence>
<organism evidence="4 5">
    <name type="scientific">Rhodoblastus acidophilus</name>
    <name type="common">Rhodopseudomonas acidophila</name>
    <dbReference type="NCBI Taxonomy" id="1074"/>
    <lineage>
        <taxon>Bacteria</taxon>
        <taxon>Pseudomonadati</taxon>
        <taxon>Pseudomonadota</taxon>
        <taxon>Alphaproteobacteria</taxon>
        <taxon>Hyphomicrobiales</taxon>
        <taxon>Rhodoblastaceae</taxon>
        <taxon>Rhodoblastus</taxon>
    </lineage>
</organism>
<feature type="region of interest" description="Disordered" evidence="3">
    <location>
        <begin position="118"/>
        <end position="143"/>
    </location>
</feature>
<dbReference type="InterPro" id="IPR006660">
    <property type="entry name" value="Arsenate_reductase-like"/>
</dbReference>
<dbReference type="PANTHER" id="PTHR30041">
    <property type="entry name" value="ARSENATE REDUCTASE"/>
    <property type="match status" value="1"/>
</dbReference>
<proteinExistence type="inferred from homology"/>
<dbReference type="AlphaFoldDB" id="A0A212RNU3"/>
<evidence type="ECO:0008006" key="6">
    <source>
        <dbReference type="Google" id="ProtNLM"/>
    </source>
</evidence>
<dbReference type="OrthoDB" id="5432555at2"/>